<dbReference type="Gene3D" id="3.40.50.11350">
    <property type="match status" value="1"/>
</dbReference>
<organism evidence="2 3">
    <name type="scientific">Funneliformis caledonium</name>
    <dbReference type="NCBI Taxonomy" id="1117310"/>
    <lineage>
        <taxon>Eukaryota</taxon>
        <taxon>Fungi</taxon>
        <taxon>Fungi incertae sedis</taxon>
        <taxon>Mucoromycota</taxon>
        <taxon>Glomeromycotina</taxon>
        <taxon>Glomeromycetes</taxon>
        <taxon>Glomerales</taxon>
        <taxon>Glomeraceae</taxon>
        <taxon>Funneliformis</taxon>
    </lineage>
</organism>
<accession>A0A9N8ZB26</accession>
<evidence type="ECO:0000313" key="2">
    <source>
        <dbReference type="EMBL" id="CAG8481539.1"/>
    </source>
</evidence>
<dbReference type="EMBL" id="CAJVPQ010000439">
    <property type="protein sequence ID" value="CAG8481539.1"/>
    <property type="molecule type" value="Genomic_DNA"/>
</dbReference>
<dbReference type="Proteomes" id="UP000789570">
    <property type="component" value="Unassembled WGS sequence"/>
</dbReference>
<feature type="transmembrane region" description="Helical" evidence="1">
    <location>
        <begin position="12"/>
        <end position="30"/>
    </location>
</feature>
<evidence type="ECO:0000256" key="1">
    <source>
        <dbReference type="SAM" id="Phobius"/>
    </source>
</evidence>
<dbReference type="OrthoDB" id="2020419at2759"/>
<proteinExistence type="predicted"/>
<keyword evidence="1" id="KW-0812">Transmembrane</keyword>
<gene>
    <name evidence="2" type="ORF">FCALED_LOCUS2737</name>
</gene>
<dbReference type="AlphaFoldDB" id="A0A9N8ZB26"/>
<protein>
    <submittedName>
        <fullName evidence="2">14611_t:CDS:1</fullName>
    </submittedName>
</protein>
<keyword evidence="1" id="KW-1133">Transmembrane helix</keyword>
<sequence length="441" mass="51323">MDSQENCTRYGFILLITKFLFIFIIIWNLTTYCILENDYNNNESYEINSNNSDMLVNQKYCGSNECRFLFAHRIPEQESQANSHFYSFIQLAEMLNRTMVLVNVQNSRIGACLELPYDFYYNVQELKKLFPNVNFITQDDFLSWTKERHEKPDVVFRRIQQGGEPNTIISDVSPQEWDNVINNQCLEEFDFKFDDQDVSLYKKLLIGPKKYWRKYNEAMTKFIVSNLEHINEEVLLIHPYEVGGAYFPSKGEVIPLPYATHLIEAAKNVSSHLKPYIGIHWRQETINSSVLPNCAEGLIKYIKELQLKTGIENIYYATDYPLYNGGENAQSSTFHILTREHHETMRMLNSTFTLKTWVSLKALDGLYDILPQFKDYITKELSGSGLAGILDKLVLVDADYFIIGPRGCARTSSNFTKKIYLARKLLMESGNKDIHNDIDHW</sequence>
<name>A0A9N8ZB26_9GLOM</name>
<comment type="caution">
    <text evidence="2">The sequence shown here is derived from an EMBL/GenBank/DDBJ whole genome shotgun (WGS) entry which is preliminary data.</text>
</comment>
<keyword evidence="3" id="KW-1185">Reference proteome</keyword>
<evidence type="ECO:0000313" key="3">
    <source>
        <dbReference type="Proteomes" id="UP000789570"/>
    </source>
</evidence>
<reference evidence="2" key="1">
    <citation type="submission" date="2021-06" db="EMBL/GenBank/DDBJ databases">
        <authorList>
            <person name="Kallberg Y."/>
            <person name="Tangrot J."/>
            <person name="Rosling A."/>
        </authorList>
    </citation>
    <scope>NUCLEOTIDE SEQUENCE</scope>
    <source>
        <strain evidence="2">UK204</strain>
    </source>
</reference>
<keyword evidence="1" id="KW-0472">Membrane</keyword>